<organism evidence="2 3">
    <name type="scientific">Desulfosarcina ovata subsp. ovata</name>
    <dbReference type="NCBI Taxonomy" id="2752305"/>
    <lineage>
        <taxon>Bacteria</taxon>
        <taxon>Pseudomonadati</taxon>
        <taxon>Thermodesulfobacteriota</taxon>
        <taxon>Desulfobacteria</taxon>
        <taxon>Desulfobacterales</taxon>
        <taxon>Desulfosarcinaceae</taxon>
        <taxon>Desulfosarcina</taxon>
    </lineage>
</organism>
<name>A0A5K8AKX8_9BACT</name>
<accession>A0A5K8AKX8</accession>
<evidence type="ECO:0000259" key="1">
    <source>
        <dbReference type="Pfam" id="PF02514"/>
    </source>
</evidence>
<dbReference type="EMBL" id="AP021879">
    <property type="protein sequence ID" value="BBO92450.1"/>
    <property type="molecule type" value="Genomic_DNA"/>
</dbReference>
<feature type="domain" description="CobN/magnesium chelatase" evidence="1">
    <location>
        <begin position="4"/>
        <end position="199"/>
    </location>
</feature>
<dbReference type="PANTHER" id="PTHR44119:SF4">
    <property type="entry name" value="AEROBIC COBALTOCHELATASE SUBUNIT COBN"/>
    <property type="match status" value="1"/>
</dbReference>
<dbReference type="InterPro" id="IPR003672">
    <property type="entry name" value="CobN/Mg_chltase"/>
</dbReference>
<proteinExistence type="predicted"/>
<dbReference type="Pfam" id="PF02514">
    <property type="entry name" value="CobN-Mg_chel"/>
    <property type="match status" value="1"/>
</dbReference>
<dbReference type="Proteomes" id="UP000422108">
    <property type="component" value="Chromosome"/>
</dbReference>
<dbReference type="PANTHER" id="PTHR44119">
    <property type="entry name" value="MAGNESIUM-CHELATASE SUBUNIT CHLH, CHLOROPLASTIC"/>
    <property type="match status" value="1"/>
</dbReference>
<evidence type="ECO:0000313" key="3">
    <source>
        <dbReference type="Proteomes" id="UP000422108"/>
    </source>
</evidence>
<keyword evidence="3" id="KW-1185">Reference proteome</keyword>
<reference evidence="2 3" key="1">
    <citation type="submission" date="2019-11" db="EMBL/GenBank/DDBJ databases">
        <title>Comparative genomics of hydrocarbon-degrading Desulfosarcina strains.</title>
        <authorList>
            <person name="Watanabe M."/>
            <person name="Kojima H."/>
            <person name="Fukui M."/>
        </authorList>
    </citation>
    <scope>NUCLEOTIDE SEQUENCE [LARGE SCALE GENOMIC DNA]</scope>
    <source>
        <strain evidence="3">oXyS1</strain>
    </source>
</reference>
<evidence type="ECO:0000313" key="2">
    <source>
        <dbReference type="EMBL" id="BBO92450.1"/>
    </source>
</evidence>
<gene>
    <name evidence="2" type="ORF">DSCOOX_56300</name>
</gene>
<protein>
    <recommendedName>
        <fullName evidence="1">CobN/magnesium chelatase domain-containing protein</fullName>
    </recommendedName>
</protein>
<dbReference type="AlphaFoldDB" id="A0A5K8AKX8"/>
<sequence length="199" mass="22678">MPASGTWENDDEIADVFINFVSFGYGQGIWGKPLKSAYKKNLEGVDITMHSRSSNIFKSLDTDGVFSELGGLALAVKRVKGSYPDVVLSNQADPDNAFVEDIETAIGKELRSRYLNPKWIEGMKKENYAGAREMNRFTEHLWGWKVVTPFAVDGTEWQQIYEVYIQDKYGMQLKEFFDKNNPWARESLAARMLEADRKG</sequence>